<dbReference type="EMBL" id="BRXW01000520">
    <property type="protein sequence ID" value="GMH62672.1"/>
    <property type="molecule type" value="Genomic_DNA"/>
</dbReference>
<feature type="compositionally biased region" description="Basic and acidic residues" evidence="1">
    <location>
        <begin position="1373"/>
        <end position="1385"/>
    </location>
</feature>
<feature type="compositionally biased region" description="Polar residues" evidence="1">
    <location>
        <begin position="1059"/>
        <end position="1073"/>
    </location>
</feature>
<dbReference type="Gene3D" id="2.20.70.10">
    <property type="match status" value="2"/>
</dbReference>
<feature type="region of interest" description="Disordered" evidence="1">
    <location>
        <begin position="1089"/>
        <end position="1539"/>
    </location>
</feature>
<evidence type="ECO:0000313" key="4">
    <source>
        <dbReference type="Proteomes" id="UP001165122"/>
    </source>
</evidence>
<feature type="region of interest" description="Disordered" evidence="1">
    <location>
        <begin position="1036"/>
        <end position="1077"/>
    </location>
</feature>
<feature type="compositionally biased region" description="Basic and acidic residues" evidence="1">
    <location>
        <begin position="827"/>
        <end position="846"/>
    </location>
</feature>
<dbReference type="PANTHER" id="PTHR48125">
    <property type="entry name" value="LP07818P1"/>
    <property type="match status" value="1"/>
</dbReference>
<dbReference type="PROSITE" id="PS50020">
    <property type="entry name" value="WW_DOMAIN_2"/>
    <property type="match status" value="4"/>
</dbReference>
<feature type="domain" description="WW" evidence="2">
    <location>
        <begin position="193"/>
        <end position="227"/>
    </location>
</feature>
<proteinExistence type="predicted"/>
<dbReference type="PROSITE" id="PS01159">
    <property type="entry name" value="WW_DOMAIN_1"/>
    <property type="match status" value="1"/>
</dbReference>
<feature type="compositionally biased region" description="Pro residues" evidence="1">
    <location>
        <begin position="1259"/>
        <end position="1272"/>
    </location>
</feature>
<feature type="compositionally biased region" description="Pro residues" evidence="1">
    <location>
        <begin position="1496"/>
        <end position="1507"/>
    </location>
</feature>
<comment type="caution">
    <text evidence="3">The sequence shown here is derived from an EMBL/GenBank/DDBJ whole genome shotgun (WGS) entry which is preliminary data.</text>
</comment>
<feature type="compositionally biased region" description="Pro residues" evidence="1">
    <location>
        <begin position="1399"/>
        <end position="1408"/>
    </location>
</feature>
<dbReference type="OrthoDB" id="10462868at2759"/>
<feature type="compositionally biased region" description="Pro residues" evidence="1">
    <location>
        <begin position="482"/>
        <end position="498"/>
    </location>
</feature>
<organism evidence="3 4">
    <name type="scientific">Triparma laevis f. longispina</name>
    <dbReference type="NCBI Taxonomy" id="1714387"/>
    <lineage>
        <taxon>Eukaryota</taxon>
        <taxon>Sar</taxon>
        <taxon>Stramenopiles</taxon>
        <taxon>Ochrophyta</taxon>
        <taxon>Bolidophyceae</taxon>
        <taxon>Parmales</taxon>
        <taxon>Triparmaceae</taxon>
        <taxon>Triparma</taxon>
    </lineage>
</organism>
<feature type="compositionally biased region" description="Basic and acidic residues" evidence="1">
    <location>
        <begin position="1036"/>
        <end position="1056"/>
    </location>
</feature>
<sequence>MFKGRMSIFGQTPTKSTPDQPKRKTRKSRSSLIDRVLERHGPPNPATVEKLMRSDNELEEYSRGRVYSVEENEDTGEAKLNGRLRLNTENSVKELAHKYKSNMYSGDMGGMAAYATMDSDTEEEEAYVSPTSGKIRKRPSRDEEWEERKTETGRVYFVDKKSGRTTLTEKELAKSLRGQALSDYDKIQAQIDAEAAAKWTEEWDTEKARPFWHNEATKEYTWVNPDADMFNDWEEKWDPQSQRHYWHNNRTRSSTWTSPFVESKIDQPPDRVDEQINEVDKRLLCYFFYEKHNPLKTSTLPDILEDYRDSEEVLMNSLLQKYRLEKAEWLDIIKTIKRNPNRAKAAMSLLGIPDPDQPVEPELVPDSDWVERWDTASQRPYWSNQKTGESSWVCPNPVSSWEEKYDAKTLKSYWESTKTKRLTWTNPNPVTSAAPLNLQSLEAHNKAIDDKVQQALFMNERAQLTGSPTHDDRPMSPREMGLPPPPPPPPAPPGPPPPPEDDEVGGGRHYTESVISSVLTSGDGSRYSPSQYDHLSARDKARQLKREKLWEGMTRQKRNTIVSSSGRRSRTFSEAASQRHSTGEQANDPLHSYFHQGHTAEHIPDLERPSAHKMKRMSLLYEGKERDVDNAPVKYDNRNLDFGEDGSLSFAKYASVAALPPPSPPPMSPQGDAGDSFTTDGFNESMNIDETPQKQNRNKDNMSLGAYFSAKKNPTLEAEFLEAPVPINPFEKLEEKLVERKNEYTRLRTILDNKTAKNAALLENLLFKIYKLNQAPQDEVHVNAVKDQGLVEKEGLEKFNAEGKVKKAGQTRSAIKQRRRSSAKLQMRKDEQEAKEKKDKRFRPDVVQEQAKKRRSLSGRTHTPDVTHQKSPTNSGGPEPFTKHWSAQPAPWEKGGADYHPNDPPPDYDDRFIRPRFFNEGKGLTKEQLERRINKYRGNGSWAGREPKGRGMSYFDNMESLDNIFSFEKRKRERLESDILSVDKSEIEHALEMGKKLYEEEFGEGSKYGKSLFLVETLQNADKAVSKAIKERLKAAKKREKEEREARIHQRDRLDSYYHATSPQHFENTTTKTWVEKKRGEDLVMLELAKKNQKYRSKVEQQQKEEEEERATTMSKKRPPPPPRPSAKSILKTPEQRGKKRNSVVWGAGLKDGVDSDAASKWAGQPPPPPPPPPRSPTERIAAKYGGKPPPPPKRDGGSNPHSPKGSISNPLRSEKERDKVRDERRAREKARDMGESDPVVVSVRPSQVRASSRMSMPPKTPPPPPKTPPPSDIYSRSNLKPAREVKAKAAAPAGTKPPEAPAPPPAWKKGKGKKGSKEPKVKLTKLEQAKVRVAGGNFKPPPPPRRKKKAGVAGISGGPGGPPPGPPPKTDSPSKKTARVDRPPPKPVTLISKLGKAPPGPPPPPKNLPSKVTPLRPKPTIPSRKVSGGPPSGPPPKENKIVGGGVEPVIAKPPVKPKVGGTGGPPTSKPPGGPKGAPTGGPPGSGKVRRSLPPGSAPPPPSGPPPRVRRMSVGVPKPGTGRVRVSFTGGEKSVSFKK</sequence>
<feature type="compositionally biased region" description="Polar residues" evidence="1">
    <location>
        <begin position="9"/>
        <end position="19"/>
    </location>
</feature>
<feature type="compositionally biased region" description="Basic and acidic residues" evidence="1">
    <location>
        <begin position="1213"/>
        <end position="1235"/>
    </location>
</feature>
<feature type="domain" description="WW" evidence="2">
    <location>
        <begin position="399"/>
        <end position="429"/>
    </location>
</feature>
<dbReference type="CDD" id="cd00201">
    <property type="entry name" value="WW"/>
    <property type="match status" value="3"/>
</dbReference>
<dbReference type="InterPro" id="IPR001202">
    <property type="entry name" value="WW_dom"/>
</dbReference>
<protein>
    <recommendedName>
        <fullName evidence="2">WW domain-containing protein</fullName>
    </recommendedName>
</protein>
<dbReference type="PANTHER" id="PTHR48125:SF12">
    <property type="entry name" value="AT HOOK TRANSCRIPTION FACTOR FAMILY-RELATED"/>
    <property type="match status" value="1"/>
</dbReference>
<feature type="compositionally biased region" description="Basic and acidic residues" evidence="1">
    <location>
        <begin position="1316"/>
        <end position="1331"/>
    </location>
</feature>
<dbReference type="Proteomes" id="UP001165122">
    <property type="component" value="Unassembled WGS sequence"/>
</dbReference>
<feature type="compositionally biased region" description="Pro residues" evidence="1">
    <location>
        <begin position="1361"/>
        <end position="1371"/>
    </location>
</feature>
<feature type="domain" description="WW" evidence="2">
    <location>
        <begin position="227"/>
        <end position="261"/>
    </location>
</feature>
<feature type="compositionally biased region" description="Gly residues" evidence="1">
    <location>
        <begin position="1475"/>
        <end position="1485"/>
    </location>
</feature>
<dbReference type="SMART" id="SM00456">
    <property type="entry name" value="WW"/>
    <property type="match status" value="4"/>
</dbReference>
<feature type="region of interest" description="Disordered" evidence="1">
    <location>
        <begin position="125"/>
        <end position="146"/>
    </location>
</feature>
<evidence type="ECO:0000259" key="2">
    <source>
        <dbReference type="PROSITE" id="PS50020"/>
    </source>
</evidence>
<feature type="compositionally biased region" description="Pro residues" evidence="1">
    <location>
        <begin position="1165"/>
        <end position="1176"/>
    </location>
</feature>
<evidence type="ECO:0000256" key="1">
    <source>
        <dbReference type="SAM" id="MobiDB-lite"/>
    </source>
</evidence>
<reference evidence="4" key="1">
    <citation type="journal article" date="2023" name="Commun. Biol.">
        <title>Genome analysis of Parmales, the sister group of diatoms, reveals the evolutionary specialization of diatoms from phago-mixotrophs to photoautotrophs.</title>
        <authorList>
            <person name="Ban H."/>
            <person name="Sato S."/>
            <person name="Yoshikawa S."/>
            <person name="Yamada K."/>
            <person name="Nakamura Y."/>
            <person name="Ichinomiya M."/>
            <person name="Sato N."/>
            <person name="Blanc-Mathieu R."/>
            <person name="Endo H."/>
            <person name="Kuwata A."/>
            <person name="Ogata H."/>
        </authorList>
    </citation>
    <scope>NUCLEOTIDE SEQUENCE [LARGE SCALE GENOMIC DNA]</scope>
    <source>
        <strain evidence="4">NIES 3700</strain>
    </source>
</reference>
<feature type="region of interest" description="Disordered" evidence="1">
    <location>
        <begin position="802"/>
        <end position="913"/>
    </location>
</feature>
<feature type="compositionally biased region" description="Low complexity" evidence="1">
    <location>
        <begin position="1289"/>
        <end position="1298"/>
    </location>
</feature>
<accession>A0A9W7E1C4</accession>
<feature type="compositionally biased region" description="Low complexity" evidence="1">
    <location>
        <begin position="1237"/>
        <end position="1254"/>
    </location>
</feature>
<feature type="compositionally biased region" description="Polar residues" evidence="1">
    <location>
        <begin position="559"/>
        <end position="585"/>
    </location>
</feature>
<feature type="domain" description="WW" evidence="2">
    <location>
        <begin position="367"/>
        <end position="397"/>
    </location>
</feature>
<feature type="compositionally biased region" description="Polar residues" evidence="1">
    <location>
        <begin position="513"/>
        <end position="533"/>
    </location>
</feature>
<evidence type="ECO:0000313" key="3">
    <source>
        <dbReference type="EMBL" id="GMH62672.1"/>
    </source>
</evidence>
<feature type="region of interest" description="Disordered" evidence="1">
    <location>
        <begin position="1"/>
        <end position="56"/>
    </location>
</feature>
<feature type="region of interest" description="Disordered" evidence="1">
    <location>
        <begin position="661"/>
        <end position="700"/>
    </location>
</feature>
<gene>
    <name evidence="3" type="ORF">TrLO_g6384</name>
</gene>
<dbReference type="Pfam" id="PF00397">
    <property type="entry name" value="WW"/>
    <property type="match status" value="1"/>
</dbReference>
<name>A0A9W7E1C4_9STRA</name>
<feature type="region of interest" description="Disordered" evidence="1">
    <location>
        <begin position="462"/>
        <end position="539"/>
    </location>
</feature>
<keyword evidence="4" id="KW-1185">Reference proteome</keyword>
<feature type="region of interest" description="Disordered" evidence="1">
    <location>
        <begin position="553"/>
        <end position="588"/>
    </location>
</feature>
<feature type="compositionally biased region" description="Polar residues" evidence="1">
    <location>
        <begin position="676"/>
        <end position="695"/>
    </location>
</feature>
<feature type="compositionally biased region" description="Polar residues" evidence="1">
    <location>
        <begin position="1200"/>
        <end position="1212"/>
    </location>
</feature>